<dbReference type="EC" id="6.3.4.19" evidence="6"/>
<keyword evidence="2 6" id="KW-0819">tRNA processing</keyword>
<evidence type="ECO:0000256" key="5">
    <source>
        <dbReference type="ARBA" id="ARBA00048539"/>
    </source>
</evidence>
<comment type="caution">
    <text evidence="8">The sequence shown here is derived from an EMBL/GenBank/DDBJ whole genome shotgun (WGS) entry which is preliminary data.</text>
</comment>
<dbReference type="SUPFAM" id="SSF52402">
    <property type="entry name" value="Adenine nucleotide alpha hydrolases-like"/>
    <property type="match status" value="1"/>
</dbReference>
<dbReference type="PANTHER" id="PTHR43033">
    <property type="entry name" value="TRNA(ILE)-LYSIDINE SYNTHASE-RELATED"/>
    <property type="match status" value="1"/>
</dbReference>
<dbReference type="GO" id="GO:0005524">
    <property type="term" value="F:ATP binding"/>
    <property type="evidence" value="ECO:0007669"/>
    <property type="project" value="UniProtKB-UniRule"/>
</dbReference>
<dbReference type="HAMAP" id="MF_01161">
    <property type="entry name" value="tRNA_Ile_lys_synt"/>
    <property type="match status" value="1"/>
</dbReference>
<comment type="catalytic activity">
    <reaction evidence="5 6">
        <text>cytidine(34) in tRNA(Ile2) + L-lysine + ATP = lysidine(34) in tRNA(Ile2) + AMP + diphosphate + H(+)</text>
        <dbReference type="Rhea" id="RHEA:43744"/>
        <dbReference type="Rhea" id="RHEA-COMP:10625"/>
        <dbReference type="Rhea" id="RHEA-COMP:10670"/>
        <dbReference type="ChEBI" id="CHEBI:15378"/>
        <dbReference type="ChEBI" id="CHEBI:30616"/>
        <dbReference type="ChEBI" id="CHEBI:32551"/>
        <dbReference type="ChEBI" id="CHEBI:33019"/>
        <dbReference type="ChEBI" id="CHEBI:82748"/>
        <dbReference type="ChEBI" id="CHEBI:83665"/>
        <dbReference type="ChEBI" id="CHEBI:456215"/>
        <dbReference type="EC" id="6.3.4.19"/>
    </reaction>
</comment>
<feature type="binding site" evidence="6">
    <location>
        <begin position="41"/>
        <end position="46"/>
    </location>
    <ligand>
        <name>ATP</name>
        <dbReference type="ChEBI" id="CHEBI:30616"/>
    </ligand>
</feature>
<dbReference type="RefSeq" id="WP_088151994.1">
    <property type="nucleotide sequence ID" value="NZ_NHON01000027.1"/>
</dbReference>
<evidence type="ECO:0000256" key="4">
    <source>
        <dbReference type="ARBA" id="ARBA00022840"/>
    </source>
</evidence>
<dbReference type="OrthoDB" id="9807403at2"/>
<evidence type="ECO:0000313" key="9">
    <source>
        <dbReference type="Proteomes" id="UP000196655"/>
    </source>
</evidence>
<evidence type="ECO:0000256" key="6">
    <source>
        <dbReference type="HAMAP-Rule" id="MF_01161"/>
    </source>
</evidence>
<dbReference type="Gene3D" id="3.40.50.620">
    <property type="entry name" value="HUPs"/>
    <property type="match status" value="1"/>
</dbReference>
<accession>A0A211ZM23</accession>
<dbReference type="Proteomes" id="UP000196655">
    <property type="component" value="Unassembled WGS sequence"/>
</dbReference>
<keyword evidence="9" id="KW-1185">Reference proteome</keyword>
<comment type="similarity">
    <text evidence="6">Belongs to the tRNA(Ile)-lysidine synthase family.</text>
</comment>
<keyword evidence="6" id="KW-0963">Cytoplasm</keyword>
<reference evidence="9" key="1">
    <citation type="submission" date="2017-05" db="EMBL/GenBank/DDBJ databases">
        <authorList>
            <person name="Macchi M."/>
            <person name="Festa S."/>
            <person name="Coppotelli B.M."/>
            <person name="Morelli I.S."/>
        </authorList>
    </citation>
    <scope>NUCLEOTIDE SEQUENCE [LARGE SCALE GENOMIC DNA]</scope>
    <source>
        <strain evidence="9">I</strain>
    </source>
</reference>
<dbReference type="CDD" id="cd01992">
    <property type="entry name" value="TilS_N"/>
    <property type="match status" value="1"/>
</dbReference>
<comment type="domain">
    <text evidence="6">The N-terminal region contains the highly conserved SGGXDS motif, predicted to be a P-loop motif involved in ATP binding.</text>
</comment>
<dbReference type="Pfam" id="PF01171">
    <property type="entry name" value="ATP_bind_3"/>
    <property type="match status" value="1"/>
</dbReference>
<comment type="function">
    <text evidence="6">Ligates lysine onto the cytidine present at position 34 of the AUA codon-specific tRNA(Ile) that contains the anticodon CAU, in an ATP-dependent manner. Cytidine is converted to lysidine, thus changing the amino acid specificity of the tRNA from methionine to isoleucine.</text>
</comment>
<sequence>MKDPVAAEPVSPGPVSDEEFAARLDRLGPFDRPLRLAVAVSGGPDSMALSLLAARWVRQRGGQILALTVDHRLRPDSTAEAAATGASLTRHDIPHRILTWADAPARASQDQARRARYDLLDQACREAGIRDLAVAHHREDQAETVLLRLARGSGVDGLAGMAAWRPAPWGRLLRPLLGLPKARLVATCAAFGVVPADDPSNRRTRYARARLRAAREVLAAEGLTEDRLLVLARRAGQARAALERITAELGGRAVRLDPAGYAAIELPALRQADPEIARRLLASVVACIGGGAEARFDALERLGEALRAGALLGRTPAWTLGRCRLRAAGDRLLVFRERRHLPEIPGPPPGRSLLWDGRFRIETPADAAPDDRIAAWGDAAVGQERPADLPFDAAAVLPALWRNGNVRRRPSLADTTGNGLFLRFEPLRPLLPNGFPVV</sequence>
<dbReference type="NCBIfam" id="TIGR02432">
    <property type="entry name" value="lysidine_TilS_N"/>
    <property type="match status" value="1"/>
</dbReference>
<evidence type="ECO:0000256" key="3">
    <source>
        <dbReference type="ARBA" id="ARBA00022741"/>
    </source>
</evidence>
<dbReference type="STRING" id="1122125.GCA_000423185_04566"/>
<evidence type="ECO:0000259" key="7">
    <source>
        <dbReference type="Pfam" id="PF01171"/>
    </source>
</evidence>
<organism evidence="8 9">
    <name type="scientific">Inquilinus limosus</name>
    <dbReference type="NCBI Taxonomy" id="171674"/>
    <lineage>
        <taxon>Bacteria</taxon>
        <taxon>Pseudomonadati</taxon>
        <taxon>Pseudomonadota</taxon>
        <taxon>Alphaproteobacteria</taxon>
        <taxon>Rhodospirillales</taxon>
        <taxon>Rhodospirillaceae</taxon>
        <taxon>Inquilinus</taxon>
    </lineage>
</organism>
<dbReference type="InterPro" id="IPR012094">
    <property type="entry name" value="tRNA_Ile_lys_synt"/>
</dbReference>
<keyword evidence="1 6" id="KW-0436">Ligase</keyword>
<dbReference type="EMBL" id="NHON01000027">
    <property type="protein sequence ID" value="OWJ66224.1"/>
    <property type="molecule type" value="Genomic_DNA"/>
</dbReference>
<proteinExistence type="inferred from homology"/>
<dbReference type="GO" id="GO:0005737">
    <property type="term" value="C:cytoplasm"/>
    <property type="evidence" value="ECO:0007669"/>
    <property type="project" value="UniProtKB-SubCell"/>
</dbReference>
<comment type="subcellular location">
    <subcellularLocation>
        <location evidence="6">Cytoplasm</location>
    </subcellularLocation>
</comment>
<dbReference type="PANTHER" id="PTHR43033:SF5">
    <property type="entry name" value="TRNA(ILE)-LYSIDINE SYNTHETASE"/>
    <property type="match status" value="1"/>
</dbReference>
<evidence type="ECO:0000256" key="1">
    <source>
        <dbReference type="ARBA" id="ARBA00022598"/>
    </source>
</evidence>
<keyword evidence="4 6" id="KW-0067">ATP-binding</keyword>
<name>A0A211ZM23_9PROT</name>
<dbReference type="InterPro" id="IPR012795">
    <property type="entry name" value="tRNA_Ile_lys_synt_N"/>
</dbReference>
<dbReference type="GO" id="GO:0006400">
    <property type="term" value="P:tRNA modification"/>
    <property type="evidence" value="ECO:0007669"/>
    <property type="project" value="UniProtKB-UniRule"/>
</dbReference>
<keyword evidence="3 6" id="KW-0547">Nucleotide-binding</keyword>
<gene>
    <name evidence="6" type="primary">tilS</name>
    <name evidence="8" type="ORF">BWR60_15850</name>
</gene>
<feature type="domain" description="tRNA(Ile)-lysidine/2-thiocytidine synthase N-terminal" evidence="7">
    <location>
        <begin position="36"/>
        <end position="213"/>
    </location>
</feature>
<dbReference type="InterPro" id="IPR011063">
    <property type="entry name" value="TilS/TtcA_N"/>
</dbReference>
<protein>
    <recommendedName>
        <fullName evidence="6">tRNA(Ile)-lysidine synthase</fullName>
        <ecNumber evidence="6">6.3.4.19</ecNumber>
    </recommendedName>
    <alternativeName>
        <fullName evidence="6">tRNA(Ile)-2-lysyl-cytidine synthase</fullName>
    </alternativeName>
    <alternativeName>
        <fullName evidence="6">tRNA(Ile)-lysidine synthetase</fullName>
    </alternativeName>
</protein>
<evidence type="ECO:0000313" key="8">
    <source>
        <dbReference type="EMBL" id="OWJ66224.1"/>
    </source>
</evidence>
<dbReference type="GO" id="GO:0032267">
    <property type="term" value="F:tRNA(Ile)-lysidine synthase activity"/>
    <property type="evidence" value="ECO:0007669"/>
    <property type="project" value="UniProtKB-EC"/>
</dbReference>
<dbReference type="AlphaFoldDB" id="A0A211ZM23"/>
<evidence type="ECO:0000256" key="2">
    <source>
        <dbReference type="ARBA" id="ARBA00022694"/>
    </source>
</evidence>
<dbReference type="InterPro" id="IPR014729">
    <property type="entry name" value="Rossmann-like_a/b/a_fold"/>
</dbReference>